<keyword evidence="5" id="KW-1185">Reference proteome</keyword>
<dbReference type="InterPro" id="IPR045860">
    <property type="entry name" value="Snake_toxin-like_sf"/>
</dbReference>
<reference evidence="4 5" key="1">
    <citation type="journal article" date="2022" name="Gigascience">
        <title>A chromosome-level genome assembly and annotation of the desert horned lizard, Phrynosoma platyrhinos, provides insight into chromosomal rearrangements among reptiles.</title>
        <authorList>
            <person name="Koochekian N."/>
            <person name="Ascanio A."/>
            <person name="Farleigh K."/>
            <person name="Card D.C."/>
            <person name="Schield D.R."/>
            <person name="Castoe T.A."/>
            <person name="Jezkova T."/>
        </authorList>
    </citation>
    <scope>NUCLEOTIDE SEQUENCE [LARGE SCALE GENOMIC DNA]</scope>
    <source>
        <strain evidence="4">NK-2021</strain>
    </source>
</reference>
<dbReference type="Proteomes" id="UP000826234">
    <property type="component" value="Unassembled WGS sequence"/>
</dbReference>
<keyword evidence="3" id="KW-1015">Disulfide bond</keyword>
<evidence type="ECO:0000313" key="4">
    <source>
        <dbReference type="EMBL" id="KAH0631439.1"/>
    </source>
</evidence>
<name>A0ABQ7TNP4_PHRPL</name>
<dbReference type="Gene3D" id="2.10.60.10">
    <property type="entry name" value="CD59"/>
    <property type="match status" value="1"/>
</dbReference>
<comment type="caution">
    <text evidence="4">The sequence shown here is derived from an EMBL/GenBank/DDBJ whole genome shotgun (WGS) entry which is preliminary data.</text>
</comment>
<evidence type="ECO:0000313" key="5">
    <source>
        <dbReference type="Proteomes" id="UP000826234"/>
    </source>
</evidence>
<sequence>METCPPSLDRCGIILSEINLGTPMDTTPNGLVCPACFQVNDFECKQEEELQCTGDQNNCLAVTGTATRGN</sequence>
<protein>
    <submittedName>
        <fullName evidence="4">Uncharacterized protein</fullName>
    </submittedName>
</protein>
<evidence type="ECO:0000256" key="3">
    <source>
        <dbReference type="ARBA" id="ARBA00023157"/>
    </source>
</evidence>
<proteinExistence type="predicted"/>
<dbReference type="EMBL" id="JAIPUX010000035">
    <property type="protein sequence ID" value="KAH0631439.1"/>
    <property type="molecule type" value="Genomic_DNA"/>
</dbReference>
<accession>A0ABQ7TNP4</accession>
<keyword evidence="2" id="KW-0964">Secreted</keyword>
<organism evidence="4 5">
    <name type="scientific">Phrynosoma platyrhinos</name>
    <name type="common">Desert horned lizard</name>
    <dbReference type="NCBI Taxonomy" id="52577"/>
    <lineage>
        <taxon>Eukaryota</taxon>
        <taxon>Metazoa</taxon>
        <taxon>Chordata</taxon>
        <taxon>Craniata</taxon>
        <taxon>Vertebrata</taxon>
        <taxon>Euteleostomi</taxon>
        <taxon>Lepidosauria</taxon>
        <taxon>Squamata</taxon>
        <taxon>Bifurcata</taxon>
        <taxon>Unidentata</taxon>
        <taxon>Episquamata</taxon>
        <taxon>Toxicofera</taxon>
        <taxon>Iguania</taxon>
        <taxon>Phrynosomatidae</taxon>
        <taxon>Phrynosomatinae</taxon>
        <taxon>Phrynosoma</taxon>
    </lineage>
</organism>
<evidence type="ECO:0000256" key="1">
    <source>
        <dbReference type="ARBA" id="ARBA00004613"/>
    </source>
</evidence>
<dbReference type="SUPFAM" id="SSF57302">
    <property type="entry name" value="Snake toxin-like"/>
    <property type="match status" value="1"/>
</dbReference>
<evidence type="ECO:0000256" key="2">
    <source>
        <dbReference type="ARBA" id="ARBA00022525"/>
    </source>
</evidence>
<comment type="subcellular location">
    <subcellularLocation>
        <location evidence="1">Secreted</location>
    </subcellularLocation>
</comment>
<gene>
    <name evidence="4" type="ORF">JD844_005765</name>
</gene>